<dbReference type="RefSeq" id="XP_067926733.1">
    <property type="nucleotide sequence ID" value="XM_068061276.1"/>
</dbReference>
<feature type="domain" description="Selenocysteine-specific elongation factor 3rd" evidence="2">
    <location>
        <begin position="284"/>
        <end position="345"/>
    </location>
</feature>
<dbReference type="GO" id="GO:0003746">
    <property type="term" value="F:translation elongation factor activity"/>
    <property type="evidence" value="ECO:0007669"/>
    <property type="project" value="UniProtKB-KW"/>
</dbReference>
<reference evidence="3 4" key="1">
    <citation type="journal article" date="2017" name="Int. J. Parasitol.">
        <title>The genome of the protozoan parasite Cystoisospora suis and a reverse vaccinology approach to identify vaccine candidates.</title>
        <authorList>
            <person name="Palmieri N."/>
            <person name="Shrestha A."/>
            <person name="Ruttkowski B."/>
            <person name="Beck T."/>
            <person name="Vogl C."/>
            <person name="Tomley F."/>
            <person name="Blake D.P."/>
            <person name="Joachim A."/>
        </authorList>
    </citation>
    <scope>NUCLEOTIDE SEQUENCE [LARGE SCALE GENOMIC DNA]</scope>
    <source>
        <strain evidence="3 4">Wien I</strain>
    </source>
</reference>
<dbReference type="Gene3D" id="2.40.30.10">
    <property type="entry name" value="Translation factors"/>
    <property type="match status" value="1"/>
</dbReference>
<keyword evidence="3" id="KW-0251">Elongation factor</keyword>
<dbReference type="CDD" id="cd04094">
    <property type="entry name" value="eSelB_III"/>
    <property type="match status" value="1"/>
</dbReference>
<dbReference type="GO" id="GO:0001514">
    <property type="term" value="P:selenocysteine incorporation"/>
    <property type="evidence" value="ECO:0007669"/>
    <property type="project" value="TreeGrafter"/>
</dbReference>
<evidence type="ECO:0000313" key="4">
    <source>
        <dbReference type="Proteomes" id="UP000221165"/>
    </source>
</evidence>
<evidence type="ECO:0000259" key="2">
    <source>
        <dbReference type="Pfam" id="PF21208"/>
    </source>
</evidence>
<dbReference type="InterPro" id="IPR050055">
    <property type="entry name" value="EF-Tu_GTPase"/>
</dbReference>
<accession>A0A2C6KLZ7</accession>
<proteinExistence type="predicted"/>
<protein>
    <submittedName>
        <fullName evidence="3">Elongation factor tu gtp binding domain-containing protein</fullName>
    </submittedName>
</protein>
<dbReference type="PANTHER" id="PTHR43721:SF11">
    <property type="entry name" value="SELENOCYSTEINE-SPECIFIC ELONGATION FACTOR"/>
    <property type="match status" value="1"/>
</dbReference>
<dbReference type="PANTHER" id="PTHR43721">
    <property type="entry name" value="ELONGATION FACTOR TU-RELATED"/>
    <property type="match status" value="1"/>
</dbReference>
<dbReference type="Proteomes" id="UP000221165">
    <property type="component" value="Unassembled WGS sequence"/>
</dbReference>
<feature type="region of interest" description="Disordered" evidence="1">
    <location>
        <begin position="498"/>
        <end position="520"/>
    </location>
</feature>
<gene>
    <name evidence="3" type="ORF">CSUI_001070</name>
</gene>
<evidence type="ECO:0000256" key="1">
    <source>
        <dbReference type="SAM" id="MobiDB-lite"/>
    </source>
</evidence>
<dbReference type="Pfam" id="PF21208">
    <property type="entry name" value="euk_SelB_III"/>
    <property type="match status" value="2"/>
</dbReference>
<keyword evidence="4" id="KW-1185">Reference proteome</keyword>
<dbReference type="SUPFAM" id="SSF50447">
    <property type="entry name" value="Translation proteins"/>
    <property type="match status" value="1"/>
</dbReference>
<sequence>CLVIAELLSRHLVVILNKIDLLPSSSRNEKIRSVSSKLRNVFSQTVFGSEIPIIPVAAHPRQEDEGGKTPLSSSSSSNWNVGAVIEALASLLTTQQRESLLPLSSSPSSPSFSCSSLLDKLWLDQRCEWNMIRGRRRNASTNDEKEERCICCERVGPVPPSPFYLVYDHCFLLKGKGTIFTGTVLSGCLHIGDSVCILTSSSPLGAAGAGAAAAASKGNSSSSFSSYKVKGLQTFHRQVESACRGQRVALCLTGVSGSDASHLERGALCDPQCVPPIADGCLAVVERIRFYKPSISSGMKFHCTVGHTTVMCVASFFGSFSSSEEEDEEKEKERDSRSTSCLTSTSVSYSSLNVGRLISGGPSESYASPEDHKRNARQPSQRSSSTWPETIDLKCTYTHLDELVLLQQDERKGKERRFAGDSCQKQKSPAYHDMRDELPQEKKKKERLRSQFAILSFEKPIIVPSRSVFICSKLDMDTSSPQCRLAFFGNMLTPLTAVPPPSQGLSQNEKKKSSSHSTTSFKAPMPSIFYHPYVQELPVYKPKKKTGYVERFVFDPPCKCGGEGGGKAVEKTSEASACKAFSLIGRSLFKSSQHVSRFVGFKVKICPRSAETDNGYTEKDEEKQTSKKKKEDCHVGTIEKAFGNKGKFIVQLTEGMSCNELRSIHGAEEGTEGVSKTTGFEIILEYRKKVYDKTSDTLTQKDS</sequence>
<dbReference type="GeneID" id="94424487"/>
<comment type="caution">
    <text evidence="3">The sequence shown here is derived from an EMBL/GenBank/DDBJ whole genome shotgun (WGS) entry which is preliminary data.</text>
</comment>
<dbReference type="EMBL" id="MIGC01000426">
    <property type="protein sequence ID" value="PHJ25061.1"/>
    <property type="molecule type" value="Genomic_DNA"/>
</dbReference>
<dbReference type="AlphaFoldDB" id="A0A2C6KLZ7"/>
<dbReference type="OrthoDB" id="2067at2759"/>
<feature type="region of interest" description="Disordered" evidence="1">
    <location>
        <begin position="360"/>
        <end position="386"/>
    </location>
</feature>
<organism evidence="3 4">
    <name type="scientific">Cystoisospora suis</name>
    <dbReference type="NCBI Taxonomy" id="483139"/>
    <lineage>
        <taxon>Eukaryota</taxon>
        <taxon>Sar</taxon>
        <taxon>Alveolata</taxon>
        <taxon>Apicomplexa</taxon>
        <taxon>Conoidasida</taxon>
        <taxon>Coccidia</taxon>
        <taxon>Eucoccidiorida</taxon>
        <taxon>Eimeriorina</taxon>
        <taxon>Sarcocystidae</taxon>
        <taxon>Cystoisospora</taxon>
    </lineage>
</organism>
<dbReference type="InterPro" id="IPR049393">
    <property type="entry name" value="eEFSec_III"/>
</dbReference>
<dbReference type="InterPro" id="IPR027417">
    <property type="entry name" value="P-loop_NTPase"/>
</dbReference>
<name>A0A2C6KLZ7_9APIC</name>
<dbReference type="Gene3D" id="3.40.50.300">
    <property type="entry name" value="P-loop containing nucleotide triphosphate hydrolases"/>
    <property type="match status" value="1"/>
</dbReference>
<feature type="non-terminal residue" evidence="3">
    <location>
        <position position="1"/>
    </location>
</feature>
<evidence type="ECO:0000313" key="3">
    <source>
        <dbReference type="EMBL" id="PHJ25061.1"/>
    </source>
</evidence>
<feature type="domain" description="Selenocysteine-specific elongation factor 3rd" evidence="2">
    <location>
        <begin position="408"/>
        <end position="489"/>
    </location>
</feature>
<feature type="compositionally biased region" description="Polar residues" evidence="1">
    <location>
        <begin position="377"/>
        <end position="386"/>
    </location>
</feature>
<dbReference type="InterPro" id="IPR009000">
    <property type="entry name" value="Transl_B-barrel_sf"/>
</dbReference>
<keyword evidence="3" id="KW-0648">Protein biosynthesis</keyword>
<dbReference type="VEuPathDB" id="ToxoDB:CSUI_001070"/>